<dbReference type="EnsemblPlants" id="KQL22130">
    <property type="protein sequence ID" value="KQL22130"/>
    <property type="gene ID" value="SETIT_033808mg"/>
</dbReference>
<dbReference type="EMBL" id="AGNK02000624">
    <property type="status" value="NOT_ANNOTATED_CDS"/>
    <property type="molecule type" value="Genomic_DNA"/>
</dbReference>
<proteinExistence type="predicted"/>
<evidence type="ECO:0000313" key="1">
    <source>
        <dbReference type="EnsemblPlants" id="KQL22130"/>
    </source>
</evidence>
<organism evidence="1 2">
    <name type="scientific">Setaria italica</name>
    <name type="common">Foxtail millet</name>
    <name type="synonym">Panicum italicum</name>
    <dbReference type="NCBI Taxonomy" id="4555"/>
    <lineage>
        <taxon>Eukaryota</taxon>
        <taxon>Viridiplantae</taxon>
        <taxon>Streptophyta</taxon>
        <taxon>Embryophyta</taxon>
        <taxon>Tracheophyta</taxon>
        <taxon>Spermatophyta</taxon>
        <taxon>Magnoliopsida</taxon>
        <taxon>Liliopsida</taxon>
        <taxon>Poales</taxon>
        <taxon>Poaceae</taxon>
        <taxon>PACMAD clade</taxon>
        <taxon>Panicoideae</taxon>
        <taxon>Panicodae</taxon>
        <taxon>Paniceae</taxon>
        <taxon>Cenchrinae</taxon>
        <taxon>Setaria</taxon>
    </lineage>
</organism>
<protein>
    <submittedName>
        <fullName evidence="1">Uncharacterized protein</fullName>
    </submittedName>
</protein>
<accession>K4A4K4</accession>
<name>K4A4K4_SETIT</name>
<dbReference type="AlphaFoldDB" id="K4A4K4"/>
<dbReference type="InParanoid" id="K4A4K4"/>
<reference evidence="2" key="1">
    <citation type="journal article" date="2012" name="Nat. Biotechnol.">
        <title>Reference genome sequence of the model plant Setaria.</title>
        <authorList>
            <person name="Bennetzen J.L."/>
            <person name="Schmutz J."/>
            <person name="Wang H."/>
            <person name="Percifield R."/>
            <person name="Hawkins J."/>
            <person name="Pontaroli A.C."/>
            <person name="Estep M."/>
            <person name="Feng L."/>
            <person name="Vaughn J.N."/>
            <person name="Grimwood J."/>
            <person name="Jenkins J."/>
            <person name="Barry K."/>
            <person name="Lindquist E."/>
            <person name="Hellsten U."/>
            <person name="Deshpande S."/>
            <person name="Wang X."/>
            <person name="Wu X."/>
            <person name="Mitros T."/>
            <person name="Triplett J."/>
            <person name="Yang X."/>
            <person name="Ye C.Y."/>
            <person name="Mauro-Herrera M."/>
            <person name="Wang L."/>
            <person name="Li P."/>
            <person name="Sharma M."/>
            <person name="Sharma R."/>
            <person name="Ronald P.C."/>
            <person name="Panaud O."/>
            <person name="Kellogg E.A."/>
            <person name="Brutnell T.P."/>
            <person name="Doust A.N."/>
            <person name="Tuskan G.A."/>
            <person name="Rokhsar D."/>
            <person name="Devos K.M."/>
        </authorList>
    </citation>
    <scope>NUCLEOTIDE SEQUENCE [LARGE SCALE GENOMIC DNA]</scope>
    <source>
        <strain evidence="2">cv. Yugu1</strain>
    </source>
</reference>
<sequence length="32" mass="3933">MNMFQLHICNTAKKSSKVLWRKQRVHIFFARI</sequence>
<reference evidence="1" key="2">
    <citation type="submission" date="2018-08" db="UniProtKB">
        <authorList>
            <consortium name="EnsemblPlants"/>
        </authorList>
    </citation>
    <scope>IDENTIFICATION</scope>
    <source>
        <strain evidence="1">Yugu1</strain>
    </source>
</reference>
<keyword evidence="2" id="KW-1185">Reference proteome</keyword>
<dbReference type="Proteomes" id="UP000004995">
    <property type="component" value="Unassembled WGS sequence"/>
</dbReference>
<dbReference type="HOGENOM" id="CLU_3393052_0_0_1"/>
<dbReference type="Gramene" id="KQL22130">
    <property type="protein sequence ID" value="KQL22130"/>
    <property type="gene ID" value="SETIT_033808mg"/>
</dbReference>
<evidence type="ECO:0000313" key="2">
    <source>
        <dbReference type="Proteomes" id="UP000004995"/>
    </source>
</evidence>